<reference evidence="15 16" key="1">
    <citation type="submission" date="2023-04" db="EMBL/GenBank/DDBJ databases">
        <title>A. sendaiensis sub sp. chiapanensis a novel subspecie with specific adaptation in bacterial cell wall isolated from an active volcano.</title>
        <authorList>
            <person name="Alvarez Gutierrez P.E."/>
            <person name="Ortiz Cortes L.Y."/>
        </authorList>
    </citation>
    <scope>NUCLEOTIDE SEQUENCE [LARGE SCALE GENOMIC DNA]</scope>
    <source>
        <strain evidence="15 16">PA2</strain>
    </source>
</reference>
<gene>
    <name evidence="15" type="primary">rsmB</name>
    <name evidence="15" type="ORF">QID03_07175</name>
</gene>
<evidence type="ECO:0000259" key="14">
    <source>
        <dbReference type="PROSITE" id="PS51686"/>
    </source>
</evidence>
<evidence type="ECO:0000313" key="15">
    <source>
        <dbReference type="EMBL" id="MDI9259969.1"/>
    </source>
</evidence>
<evidence type="ECO:0000256" key="1">
    <source>
        <dbReference type="ARBA" id="ARBA00002724"/>
    </source>
</evidence>
<comment type="similarity">
    <text evidence="13">Belongs to the class I-like SAM-binding methyltransferase superfamily. RsmB/NOP family.</text>
</comment>
<dbReference type="InterPro" id="IPR049560">
    <property type="entry name" value="MeTrfase_RsmB-F_NOP2_cat"/>
</dbReference>
<dbReference type="RefSeq" id="WP_283203490.1">
    <property type="nucleotide sequence ID" value="NZ_JASGCB010000009.1"/>
</dbReference>
<dbReference type="InterPro" id="IPR029063">
    <property type="entry name" value="SAM-dependent_MTases_sf"/>
</dbReference>
<keyword evidence="9 13" id="KW-0694">RNA-binding</keyword>
<evidence type="ECO:0000256" key="8">
    <source>
        <dbReference type="ARBA" id="ARBA00022691"/>
    </source>
</evidence>
<organism evidence="15 16">
    <name type="scientific">Alicyclobacillus sendaiensis PA2</name>
    <dbReference type="NCBI Taxonomy" id="3029425"/>
    <lineage>
        <taxon>Bacteria</taxon>
        <taxon>Bacillati</taxon>
        <taxon>Bacillota</taxon>
        <taxon>Bacilli</taxon>
        <taxon>Bacillales</taxon>
        <taxon>Alicyclobacillaceae</taxon>
        <taxon>Alicyclobacillus</taxon>
    </lineage>
</organism>
<evidence type="ECO:0000256" key="3">
    <source>
        <dbReference type="ARBA" id="ARBA00012140"/>
    </source>
</evidence>
<comment type="catalytic activity">
    <reaction evidence="12">
        <text>cytidine(967) in 16S rRNA + S-adenosyl-L-methionine = 5-methylcytidine(967) in 16S rRNA + S-adenosyl-L-homocysteine + H(+)</text>
        <dbReference type="Rhea" id="RHEA:42748"/>
        <dbReference type="Rhea" id="RHEA-COMP:10219"/>
        <dbReference type="Rhea" id="RHEA-COMP:10220"/>
        <dbReference type="ChEBI" id="CHEBI:15378"/>
        <dbReference type="ChEBI" id="CHEBI:57856"/>
        <dbReference type="ChEBI" id="CHEBI:59789"/>
        <dbReference type="ChEBI" id="CHEBI:74483"/>
        <dbReference type="ChEBI" id="CHEBI:82748"/>
        <dbReference type="EC" id="2.1.1.176"/>
    </reaction>
</comment>
<dbReference type="GO" id="GO:0032259">
    <property type="term" value="P:methylation"/>
    <property type="evidence" value="ECO:0007669"/>
    <property type="project" value="UniProtKB-KW"/>
</dbReference>
<dbReference type="CDD" id="cd02440">
    <property type="entry name" value="AdoMet_MTases"/>
    <property type="match status" value="1"/>
</dbReference>
<dbReference type="EMBL" id="JASGCB010000009">
    <property type="protein sequence ID" value="MDI9259969.1"/>
    <property type="molecule type" value="Genomic_DNA"/>
</dbReference>
<dbReference type="Pfam" id="PF01029">
    <property type="entry name" value="NusB"/>
    <property type="match status" value="1"/>
</dbReference>
<evidence type="ECO:0000256" key="2">
    <source>
        <dbReference type="ARBA" id="ARBA00004496"/>
    </source>
</evidence>
<evidence type="ECO:0000256" key="5">
    <source>
        <dbReference type="ARBA" id="ARBA00022552"/>
    </source>
</evidence>
<feature type="binding site" evidence="13">
    <location>
        <begin position="265"/>
        <end position="271"/>
    </location>
    <ligand>
        <name>S-adenosyl-L-methionine</name>
        <dbReference type="ChEBI" id="CHEBI:59789"/>
    </ligand>
</feature>
<evidence type="ECO:0000256" key="13">
    <source>
        <dbReference type="PROSITE-ProRule" id="PRU01023"/>
    </source>
</evidence>
<dbReference type="NCBIfam" id="TIGR00563">
    <property type="entry name" value="rsmB"/>
    <property type="match status" value="1"/>
</dbReference>
<accession>A0ABT6XZB6</accession>
<dbReference type="InterPro" id="IPR004573">
    <property type="entry name" value="rRNA_ssu_MeTfrase_B"/>
</dbReference>
<feature type="active site" description="Nucleophile" evidence="13">
    <location>
        <position position="385"/>
    </location>
</feature>
<evidence type="ECO:0000256" key="9">
    <source>
        <dbReference type="ARBA" id="ARBA00022884"/>
    </source>
</evidence>
<dbReference type="InterPro" id="IPR054728">
    <property type="entry name" value="RsmB-like_ferredoxin"/>
</dbReference>
<proteinExistence type="inferred from homology"/>
<dbReference type="PANTHER" id="PTHR22807">
    <property type="entry name" value="NOP2 YEAST -RELATED NOL1/NOP2/FMU SUN DOMAIN-CONTAINING"/>
    <property type="match status" value="1"/>
</dbReference>
<dbReference type="PRINTS" id="PR02008">
    <property type="entry name" value="RCMTFAMILY"/>
</dbReference>
<comment type="subcellular location">
    <subcellularLocation>
        <location evidence="2">Cytoplasm</location>
    </subcellularLocation>
</comment>
<feature type="domain" description="SAM-dependent MTase RsmB/NOP-type" evidence="14">
    <location>
        <begin position="175"/>
        <end position="451"/>
    </location>
</feature>
<dbReference type="InterPro" id="IPR006027">
    <property type="entry name" value="NusB_RsmB_TIM44"/>
</dbReference>
<dbReference type="SUPFAM" id="SSF53335">
    <property type="entry name" value="S-adenosyl-L-methionine-dependent methyltransferases"/>
    <property type="match status" value="1"/>
</dbReference>
<comment type="caution">
    <text evidence="15">The sequence shown here is derived from an EMBL/GenBank/DDBJ whole genome shotgun (WGS) entry which is preliminary data.</text>
</comment>
<dbReference type="GO" id="GO:0008168">
    <property type="term" value="F:methyltransferase activity"/>
    <property type="evidence" value="ECO:0007669"/>
    <property type="project" value="UniProtKB-KW"/>
</dbReference>
<comment type="function">
    <text evidence="1">Specifically methylates the cytosine at position 967 (m5C967) of 16S rRNA.</text>
</comment>
<sequence length="451" mass="50080">MIAEGRRRAYQALIRVERDGAYLSVALQEALASTAMDERDRALATEIAYGTLRRQITLDRLLSPLLRRPLSKLDPEVRVILRMSAYQMSWLHRVPAYAAANDAVELAKRHLPQAAPLVNAVLRRYAERAREWQDVLNRDLARASDVERWSVMHSVPTWIVERLVADHGADRALEALRSMNEPAAMSLRVNRLRASREEAIAMLSAEGVQASPGALAQEGLRVQGQVDVTRLQAYRDGVVTIQDEGAMLVAPLLRPEPGMRVVDLCAAPGGKTTHLAELMGDRGEIDAYDVTVAKVRAVRQQAERLRLQSIHPRLGDGRQVTPEGPYDAALVDAPCTGLGVMRRRPDLRYRRRPEDVLQLAQLQRDLLRRACAIVRSGGVVVYATCTLLKEENESVVHAVASDPSAGVRVEDVTSDLPAALGAKMGERAGGFLLWPDWHETDGFFMARLRRL</sequence>
<evidence type="ECO:0000256" key="6">
    <source>
        <dbReference type="ARBA" id="ARBA00022603"/>
    </source>
</evidence>
<evidence type="ECO:0000256" key="7">
    <source>
        <dbReference type="ARBA" id="ARBA00022679"/>
    </source>
</evidence>
<feature type="binding site" evidence="13">
    <location>
        <position position="289"/>
    </location>
    <ligand>
        <name>S-adenosyl-L-methionine</name>
        <dbReference type="ChEBI" id="CHEBI:59789"/>
    </ligand>
</feature>
<keyword evidence="5" id="KW-0698">rRNA processing</keyword>
<evidence type="ECO:0000256" key="12">
    <source>
        <dbReference type="ARBA" id="ARBA00047283"/>
    </source>
</evidence>
<dbReference type="InterPro" id="IPR023267">
    <property type="entry name" value="RCMT"/>
</dbReference>
<keyword evidence="8 13" id="KW-0949">S-adenosyl-L-methionine</keyword>
<evidence type="ECO:0000256" key="10">
    <source>
        <dbReference type="ARBA" id="ARBA00030399"/>
    </source>
</evidence>
<dbReference type="InterPro" id="IPR001678">
    <property type="entry name" value="MeTrfase_RsmB-F_NOP2_dom"/>
</dbReference>
<dbReference type="PANTHER" id="PTHR22807:SF61">
    <property type="entry name" value="NOL1_NOP2_SUN FAMILY PROTEIN _ ANTITERMINATION NUSB DOMAIN-CONTAINING PROTEIN"/>
    <property type="match status" value="1"/>
</dbReference>
<dbReference type="PROSITE" id="PS51686">
    <property type="entry name" value="SAM_MT_RSMB_NOP"/>
    <property type="match status" value="1"/>
</dbReference>
<feature type="binding site" evidence="13">
    <location>
        <position position="316"/>
    </location>
    <ligand>
        <name>S-adenosyl-L-methionine</name>
        <dbReference type="ChEBI" id="CHEBI:59789"/>
    </ligand>
</feature>
<dbReference type="Gene3D" id="1.10.940.10">
    <property type="entry name" value="NusB-like"/>
    <property type="match status" value="1"/>
</dbReference>
<dbReference type="Pfam" id="PF22458">
    <property type="entry name" value="RsmF-B_ferredox"/>
    <property type="match status" value="1"/>
</dbReference>
<dbReference type="InterPro" id="IPR035926">
    <property type="entry name" value="NusB-like_sf"/>
</dbReference>
<keyword evidence="6 13" id="KW-0489">Methyltransferase</keyword>
<dbReference type="Proteomes" id="UP001529245">
    <property type="component" value="Unassembled WGS sequence"/>
</dbReference>
<keyword evidence="16" id="KW-1185">Reference proteome</keyword>
<name>A0ABT6XZB6_ALISE</name>
<keyword evidence="7 13" id="KW-0808">Transferase</keyword>
<feature type="binding site" evidence="13">
    <location>
        <position position="332"/>
    </location>
    <ligand>
        <name>S-adenosyl-L-methionine</name>
        <dbReference type="ChEBI" id="CHEBI:59789"/>
    </ligand>
</feature>
<evidence type="ECO:0000313" key="16">
    <source>
        <dbReference type="Proteomes" id="UP001529245"/>
    </source>
</evidence>
<protein>
    <recommendedName>
        <fullName evidence="3">16S rRNA (cytosine(967)-C(5))-methyltransferase</fullName>
        <ecNumber evidence="3">2.1.1.176</ecNumber>
    </recommendedName>
    <alternativeName>
        <fullName evidence="10">16S rRNA m5C967 methyltransferase</fullName>
    </alternativeName>
    <alternativeName>
        <fullName evidence="11">rRNA (cytosine-C(5)-)-methyltransferase RsmB</fullName>
    </alternativeName>
</protein>
<dbReference type="SUPFAM" id="SSF48013">
    <property type="entry name" value="NusB-like"/>
    <property type="match status" value="1"/>
</dbReference>
<dbReference type="Pfam" id="PF01189">
    <property type="entry name" value="Methyltr_RsmB-F"/>
    <property type="match status" value="1"/>
</dbReference>
<keyword evidence="4" id="KW-0963">Cytoplasm</keyword>
<evidence type="ECO:0000256" key="11">
    <source>
        <dbReference type="ARBA" id="ARBA00031088"/>
    </source>
</evidence>
<dbReference type="NCBIfam" id="NF011494">
    <property type="entry name" value="PRK14902.1"/>
    <property type="match status" value="1"/>
</dbReference>
<evidence type="ECO:0000256" key="4">
    <source>
        <dbReference type="ARBA" id="ARBA00022490"/>
    </source>
</evidence>
<dbReference type="Gene3D" id="3.40.50.150">
    <property type="entry name" value="Vaccinia Virus protein VP39"/>
    <property type="match status" value="1"/>
</dbReference>
<dbReference type="EC" id="2.1.1.176" evidence="3"/>